<reference evidence="3" key="1">
    <citation type="submission" date="2017-08" db="EMBL/GenBank/DDBJ databases">
        <authorList>
            <person name="Polle J.E."/>
            <person name="Barry K."/>
            <person name="Cushman J."/>
            <person name="Schmutz J."/>
            <person name="Tran D."/>
            <person name="Hathwaick L.T."/>
            <person name="Yim W.C."/>
            <person name="Jenkins J."/>
            <person name="Mckie-Krisberg Z.M."/>
            <person name="Prochnik S."/>
            <person name="Lindquist E."/>
            <person name="Dockter R.B."/>
            <person name="Adam C."/>
            <person name="Molina H."/>
            <person name="Bunkerborg J."/>
            <person name="Jin E."/>
            <person name="Buchheim M."/>
            <person name="Magnuson J."/>
        </authorList>
    </citation>
    <scope>NUCLEOTIDE SEQUENCE</scope>
    <source>
        <strain evidence="3">CCAP 19/18</strain>
    </source>
</reference>
<feature type="compositionally biased region" description="Basic and acidic residues" evidence="2">
    <location>
        <begin position="457"/>
        <end position="480"/>
    </location>
</feature>
<name>A0ABQ7H870_DUNSA</name>
<keyword evidence="1" id="KW-0175">Coiled coil</keyword>
<feature type="compositionally biased region" description="Basic and acidic residues" evidence="2">
    <location>
        <begin position="16"/>
        <end position="28"/>
    </location>
</feature>
<feature type="region of interest" description="Disordered" evidence="2">
    <location>
        <begin position="434"/>
        <end position="483"/>
    </location>
</feature>
<organism evidence="3 4">
    <name type="scientific">Dunaliella salina</name>
    <name type="common">Green alga</name>
    <name type="synonym">Protococcus salinus</name>
    <dbReference type="NCBI Taxonomy" id="3046"/>
    <lineage>
        <taxon>Eukaryota</taxon>
        <taxon>Viridiplantae</taxon>
        <taxon>Chlorophyta</taxon>
        <taxon>core chlorophytes</taxon>
        <taxon>Chlorophyceae</taxon>
        <taxon>CS clade</taxon>
        <taxon>Chlamydomonadales</taxon>
        <taxon>Dunaliellaceae</taxon>
        <taxon>Dunaliella</taxon>
    </lineage>
</organism>
<keyword evidence="4" id="KW-1185">Reference proteome</keyword>
<gene>
    <name evidence="3" type="ORF">DUNSADRAFT_2666</name>
</gene>
<feature type="region of interest" description="Disordered" evidence="2">
    <location>
        <begin position="1"/>
        <end position="28"/>
    </location>
</feature>
<sequence length="515" mass="58420">MPMGRHPFEGSGFFRQSERKAVQQRGETKRLEWNAALQERNMQEAMGKGQPAHQCICEQFEELLHRAGRLKNEGKLEAASVLCQKALCLEPENIELRQFISRLDARINAQAMAAKRESKYQDANKGTPLVDKEQNSLQLTAADRDHLLARPRGRVHADYRVQPNPQQYASELRQQVAEAAQAKKERRRIEQEEEKLEVDVQRQLQAREEHKRRVNGGNDKLAWQREMAAQAEQQRMERRMKYMLDQMPAAETVGNPLLGQGQLDKMRQDARGPRDVSGFEGYRGLDKKPFQAWSQAPGSGSPSILNQDEVAAYHKVRGHNDRHLRQYQGGPIHAQQPDTADRRRPASAPRSTHHHSSHTPGSMRTQAAPQSGAALQQQQAGGQGQQGHDFYRLSVKPGPQMGPRPMRPRSAAYAYDGVRASIQDAHEEPMRQQRYGQVKPRRPAGAPPGAPFGADHFVPEIRKGADLSPRAVRERQARFVEKHKKKPVVERIGNRYVSPKNYKRPVDKFQIEAEG</sequence>
<evidence type="ECO:0000313" key="3">
    <source>
        <dbReference type="EMBL" id="KAF5843053.1"/>
    </source>
</evidence>
<accession>A0ABQ7H870</accession>
<evidence type="ECO:0000256" key="1">
    <source>
        <dbReference type="SAM" id="Coils"/>
    </source>
</evidence>
<proteinExistence type="predicted"/>
<feature type="compositionally biased region" description="Low complexity" evidence="2">
    <location>
        <begin position="366"/>
        <end position="380"/>
    </location>
</feature>
<evidence type="ECO:0000256" key="2">
    <source>
        <dbReference type="SAM" id="MobiDB-lite"/>
    </source>
</evidence>
<protein>
    <submittedName>
        <fullName evidence="3">Uncharacterized protein</fullName>
    </submittedName>
</protein>
<dbReference type="EMBL" id="MU069449">
    <property type="protein sequence ID" value="KAF5843053.1"/>
    <property type="molecule type" value="Genomic_DNA"/>
</dbReference>
<evidence type="ECO:0000313" key="4">
    <source>
        <dbReference type="Proteomes" id="UP000815325"/>
    </source>
</evidence>
<feature type="coiled-coil region" evidence="1">
    <location>
        <begin position="172"/>
        <end position="213"/>
    </location>
</feature>
<comment type="caution">
    <text evidence="3">The sequence shown here is derived from an EMBL/GenBank/DDBJ whole genome shotgun (WGS) entry which is preliminary data.</text>
</comment>
<feature type="region of interest" description="Disordered" evidence="2">
    <location>
        <begin position="330"/>
        <end position="409"/>
    </location>
</feature>
<dbReference type="Proteomes" id="UP000815325">
    <property type="component" value="Unassembled WGS sequence"/>
</dbReference>